<dbReference type="SUPFAM" id="SSF63829">
    <property type="entry name" value="Calcium-dependent phosphotriesterase"/>
    <property type="match status" value="1"/>
</dbReference>
<dbReference type="KEGG" id="sals:SLNWT_2938"/>
<dbReference type="Proteomes" id="UP000031523">
    <property type="component" value="Chromosome"/>
</dbReference>
<sequence>MLAAVVPGAAAAVSQEQPGVAAARQGTAAAPEPCPGTQPGVHVFAKGGVPVLDWRENLEFDGRGALWVSHALKGVEGYRPDGTKFATVPVPSPAGIRRGPDGAMYVNYGQIPVPHGSGIMTFDPAHPDRAPRKVVDGLLGINGLAIDGQGNFYLGREFAPTLLKLRPDGTEDKDWTAAADVFGTNGLALADGRLYASTSVHPRSPVEQVPLDDPAAHTRLADLSPSVLGFKGLDDLTVVGGQVYAVAFGAGEIIRIDRASGESCVLVDGLHSPTSARAPLGFGGHDPENELFVTEASGRIVRIGPLT</sequence>
<reference evidence="1 2" key="1">
    <citation type="submission" date="2015-01" db="EMBL/GenBank/DDBJ databases">
        <title>Enhanced salinomycin production by adjusting the supply of polyketide extender units in Streptomyce albus DSM 41398.</title>
        <authorList>
            <person name="Lu C."/>
        </authorList>
    </citation>
    <scope>NUCLEOTIDE SEQUENCE [LARGE SCALE GENOMIC DNA]</scope>
    <source>
        <strain evidence="2">ATCC 21838 / DSM 41398 / FERM P-419 / JCM 4703 / NBRC 107858</strain>
    </source>
</reference>
<keyword evidence="2" id="KW-1185">Reference proteome</keyword>
<evidence type="ECO:0008006" key="3">
    <source>
        <dbReference type="Google" id="ProtNLM"/>
    </source>
</evidence>
<proteinExistence type="predicted"/>
<protein>
    <recommendedName>
        <fullName evidence="3">SMP-30/Gluconolactonase/LRE-like region domain-containing protein</fullName>
    </recommendedName>
</protein>
<gene>
    <name evidence="1" type="ORF">SLNWT_2938</name>
</gene>
<dbReference type="EMBL" id="CP010519">
    <property type="protein sequence ID" value="AJE83314.1"/>
    <property type="molecule type" value="Genomic_DNA"/>
</dbReference>
<dbReference type="Gene3D" id="2.120.10.30">
    <property type="entry name" value="TolB, C-terminal domain"/>
    <property type="match status" value="1"/>
</dbReference>
<name>A0A0B5EP35_STRA4</name>
<dbReference type="AlphaFoldDB" id="A0A0B5EP35"/>
<dbReference type="InterPro" id="IPR011042">
    <property type="entry name" value="6-blade_b-propeller_TolB-like"/>
</dbReference>
<evidence type="ECO:0000313" key="1">
    <source>
        <dbReference type="EMBL" id="AJE83314.1"/>
    </source>
</evidence>
<organism evidence="1 2">
    <name type="scientific">Streptomyces albus (strain ATCC 21838 / DSM 41398 / FERM P-419 / JCM 4703 / NBRC 107858)</name>
    <dbReference type="NCBI Taxonomy" id="1081613"/>
    <lineage>
        <taxon>Bacteria</taxon>
        <taxon>Bacillati</taxon>
        <taxon>Actinomycetota</taxon>
        <taxon>Actinomycetes</taxon>
        <taxon>Kitasatosporales</taxon>
        <taxon>Streptomycetaceae</taxon>
        <taxon>Streptomyces</taxon>
    </lineage>
</organism>
<accession>A0A0B5EP35</accession>
<evidence type="ECO:0000313" key="2">
    <source>
        <dbReference type="Proteomes" id="UP000031523"/>
    </source>
</evidence>